<organism evidence="2 3">
    <name type="scientific">Methylobacter tundripaludum</name>
    <dbReference type="NCBI Taxonomy" id="173365"/>
    <lineage>
        <taxon>Bacteria</taxon>
        <taxon>Pseudomonadati</taxon>
        <taxon>Pseudomonadota</taxon>
        <taxon>Gammaproteobacteria</taxon>
        <taxon>Methylococcales</taxon>
        <taxon>Methylococcaceae</taxon>
        <taxon>Methylobacter</taxon>
    </lineage>
</organism>
<gene>
    <name evidence="2" type="ORF">B0F87_107269</name>
</gene>
<comment type="caution">
    <text evidence="2">The sequence shown here is derived from an EMBL/GenBank/DDBJ whole genome shotgun (WGS) entry which is preliminary data.</text>
</comment>
<dbReference type="Pfam" id="PF22422">
    <property type="entry name" value="MGH1-like_GH"/>
    <property type="match status" value="1"/>
</dbReference>
<feature type="domain" description="Mannosylglycerate hydrolase MGH1-like glycoside hydrolase" evidence="1">
    <location>
        <begin position="426"/>
        <end position="652"/>
    </location>
</feature>
<dbReference type="RefSeq" id="WP_104429519.1">
    <property type="nucleotide sequence ID" value="NZ_PTIZ01000007.1"/>
</dbReference>
<dbReference type="EMBL" id="PTIZ01000007">
    <property type="protein sequence ID" value="PPK75025.1"/>
    <property type="molecule type" value="Genomic_DNA"/>
</dbReference>
<dbReference type="AlphaFoldDB" id="A0A2S6HC08"/>
<dbReference type="Proteomes" id="UP000240010">
    <property type="component" value="Unassembled WGS sequence"/>
</dbReference>
<dbReference type="PANTHER" id="PTHR10412:SF10">
    <property type="entry name" value="GLYCOSYL HYDROLASE FAMILY 63 C-TERMINAL DOMAIN-CONTAINING PROTEIN"/>
    <property type="match status" value="1"/>
</dbReference>
<proteinExistence type="predicted"/>
<dbReference type="GO" id="GO:0009311">
    <property type="term" value="P:oligosaccharide metabolic process"/>
    <property type="evidence" value="ECO:0007669"/>
    <property type="project" value="InterPro"/>
</dbReference>
<dbReference type="GO" id="GO:0004573">
    <property type="term" value="F:Glc3Man9GlcNAc2 oligosaccharide glucosidase activity"/>
    <property type="evidence" value="ECO:0007669"/>
    <property type="project" value="InterPro"/>
</dbReference>
<reference evidence="2 3" key="1">
    <citation type="submission" date="2018-02" db="EMBL/GenBank/DDBJ databases">
        <title>Subsurface microbial communities from deep shales in Ohio and West Virginia, USA.</title>
        <authorList>
            <person name="Wrighton K."/>
        </authorList>
    </citation>
    <scope>NUCLEOTIDE SEQUENCE [LARGE SCALE GENOMIC DNA]</scope>
    <source>
        <strain evidence="2 3">OWC-DMM</strain>
    </source>
</reference>
<sequence>MNSETSPRAERDRLDKQRLGKEDWFLWGPYLAERAWGTVREDYSPGGAAWEDFDHEQARSRAYRWSEDGLGGICDCEQRLCFALALWNGRDPILKERAFGLTGTQGNHGEDVKEYYFYLDATPSHSYLRYLYKYPQAAYPYARLLEENRRRGRHEPPFSLCDTGIFEDSRYFDVEVSYAKSGPTEIHICIRVTNRGPAESPLHLLPTLWFRNTWSWEEQSGVKGELRQAAVPEGVAWAVEAAHPSLGSYYLYGCQAAEPLYTENQSNSESLWGRPNATPYVKDAFHRRVIADDRQAVNPDHRGTKFAAWHSRMLAAGESTSIDLVLSTQIPAQPLVQSQEVFSLRSKEADLFYRDLLDEADEQDGRILRQACAGMIWTKQFYHYEVERWIKGDQSPPPAERQHGRNSGWLHFSAAHVLSMPDTWEYPWFAAWDMAFHCAVLALIDVDFAKSQIELLLKEYYLHPNGQIPAYEWGFGDANPPVHALGALKVFRAERVQRGTADIDFLRRVFNKLLLNYSWWINRKDADGYNLFEGGFMGLDNISVYDRSKPLPTGFRLKQADSTGWMAMFSLNMTMMALELATEDSSYEDIAIQTFEQFLAIANTVRGRSEHGVTLWDPDDGFLKDLVLRPDGQYQRVNIYSFVGLIPLFATEIVDRRLLANVPRFAHVLKKHAGGLFRGNAICACPVHTNDRGEHILSLVDEQMLVRILTRVLNEKEFLSPYGVRSISRIHAELHDIGRLEGIGEATIDYVPGESTSGIFGGNSNWRGPIWMPTNYLLIQAIEKFHRFLGDGFQMAVPCKVNREMNLKEIAALLTGRLIAIYRRDTNGLIPAYPAESPFQKDPHWKGLILFHEYFHGDTGLGLGAAHQTGWTGLLANLVLRRYRQNIPEYWRDQPKTGGQCK</sequence>
<evidence type="ECO:0000313" key="2">
    <source>
        <dbReference type="EMBL" id="PPK75025.1"/>
    </source>
</evidence>
<dbReference type="InterPro" id="IPR004888">
    <property type="entry name" value="Glycoside_hydrolase_63"/>
</dbReference>
<dbReference type="PANTHER" id="PTHR10412">
    <property type="entry name" value="MANNOSYL-OLIGOSACCHARIDE GLUCOSIDASE"/>
    <property type="match status" value="1"/>
</dbReference>
<dbReference type="InterPro" id="IPR008928">
    <property type="entry name" value="6-hairpin_glycosidase_sf"/>
</dbReference>
<name>A0A2S6HC08_9GAMM</name>
<evidence type="ECO:0000259" key="1">
    <source>
        <dbReference type="Pfam" id="PF22422"/>
    </source>
</evidence>
<dbReference type="SUPFAM" id="SSF48208">
    <property type="entry name" value="Six-hairpin glycosidases"/>
    <property type="match status" value="1"/>
</dbReference>
<accession>A0A2S6HC08</accession>
<evidence type="ECO:0000313" key="3">
    <source>
        <dbReference type="Proteomes" id="UP000240010"/>
    </source>
</evidence>
<dbReference type="InterPro" id="IPR054491">
    <property type="entry name" value="MGH1-like_GH"/>
</dbReference>
<protein>
    <recommendedName>
        <fullName evidence="1">Mannosylglycerate hydrolase MGH1-like glycoside hydrolase domain-containing protein</fullName>
    </recommendedName>
</protein>
<dbReference type="Gene3D" id="1.50.10.10">
    <property type="match status" value="1"/>
</dbReference>
<dbReference type="InterPro" id="IPR012341">
    <property type="entry name" value="6hp_glycosidase-like_sf"/>
</dbReference>